<gene>
    <name evidence="2" type="ORF">CKO28_01205</name>
</gene>
<comment type="caution">
    <text evidence="2">The sequence shown here is derived from an EMBL/GenBank/DDBJ whole genome shotgun (WGS) entry which is preliminary data.</text>
</comment>
<dbReference type="RefSeq" id="WP_200338717.1">
    <property type="nucleotide sequence ID" value="NZ_NRRL01000001.1"/>
</dbReference>
<accession>A0ABS1D8C5</accession>
<dbReference type="Proteomes" id="UP001296873">
    <property type="component" value="Unassembled WGS sequence"/>
</dbReference>
<name>A0ABS1D8C5_9PROT</name>
<feature type="compositionally biased region" description="Basic and acidic residues" evidence="1">
    <location>
        <begin position="189"/>
        <end position="199"/>
    </location>
</feature>
<sequence length="199" mass="21781">MSKSPTKFGYAGPTSPLKPLRDEMARYSQTGGGIAAMGIARTARPEIVGLDSCPYAERNLSAARIEEHLHAFGMPQHIKGDHLLNFENPQSQMSGWQRFKKLFSGREHVIFESRDEHGRLHADAGPAAVTNRGTLIFMKEGRLAPGKDGFAAIRVDGSGYRSVDKATELFGELVGVRAPADQTRQASRTHRDAHAELEA</sequence>
<feature type="region of interest" description="Disordered" evidence="1">
    <location>
        <begin position="180"/>
        <end position="199"/>
    </location>
</feature>
<evidence type="ECO:0000313" key="3">
    <source>
        <dbReference type="Proteomes" id="UP001296873"/>
    </source>
</evidence>
<proteinExistence type="predicted"/>
<evidence type="ECO:0000313" key="2">
    <source>
        <dbReference type="EMBL" id="MBK1666661.1"/>
    </source>
</evidence>
<keyword evidence="3" id="KW-1185">Reference proteome</keyword>
<protein>
    <submittedName>
        <fullName evidence="2">Uncharacterized protein</fullName>
    </submittedName>
</protein>
<dbReference type="EMBL" id="NRRL01000001">
    <property type="protein sequence ID" value="MBK1666661.1"/>
    <property type="molecule type" value="Genomic_DNA"/>
</dbReference>
<organism evidence="2 3">
    <name type="scientific">Rhodovibrio sodomensis</name>
    <dbReference type="NCBI Taxonomy" id="1088"/>
    <lineage>
        <taxon>Bacteria</taxon>
        <taxon>Pseudomonadati</taxon>
        <taxon>Pseudomonadota</taxon>
        <taxon>Alphaproteobacteria</taxon>
        <taxon>Rhodospirillales</taxon>
        <taxon>Rhodovibrionaceae</taxon>
        <taxon>Rhodovibrio</taxon>
    </lineage>
</organism>
<evidence type="ECO:0000256" key="1">
    <source>
        <dbReference type="SAM" id="MobiDB-lite"/>
    </source>
</evidence>
<reference evidence="2 3" key="1">
    <citation type="journal article" date="2020" name="Microorganisms">
        <title>Osmotic Adaptation and Compatible Solute Biosynthesis of Phototrophic Bacteria as Revealed from Genome Analyses.</title>
        <authorList>
            <person name="Imhoff J.F."/>
            <person name="Rahn T."/>
            <person name="Kunzel S."/>
            <person name="Keller A."/>
            <person name="Neulinger S.C."/>
        </authorList>
    </citation>
    <scope>NUCLEOTIDE SEQUENCE [LARGE SCALE GENOMIC DNA]</scope>
    <source>
        <strain evidence="2 3">DSM 9895</strain>
    </source>
</reference>